<dbReference type="EMBL" id="JACIEJ010000005">
    <property type="protein sequence ID" value="MBB3986070.1"/>
    <property type="molecule type" value="Genomic_DNA"/>
</dbReference>
<dbReference type="Proteomes" id="UP000541426">
    <property type="component" value="Unassembled WGS sequence"/>
</dbReference>
<dbReference type="InterPro" id="IPR036465">
    <property type="entry name" value="vWFA_dom_sf"/>
</dbReference>
<keyword evidence="4" id="KW-1185">Reference proteome</keyword>
<feature type="transmembrane region" description="Helical" evidence="1">
    <location>
        <begin position="25"/>
        <end position="47"/>
    </location>
</feature>
<proteinExistence type="predicted"/>
<dbReference type="RefSeq" id="WP_183966166.1">
    <property type="nucleotide sequence ID" value="NZ_BAABBZ010000007.1"/>
</dbReference>
<dbReference type="SUPFAM" id="SSF53300">
    <property type="entry name" value="vWA-like"/>
    <property type="match status" value="1"/>
</dbReference>
<feature type="domain" description="Putative Flp pilus-assembly TadG-like N-terminal" evidence="2">
    <location>
        <begin position="23"/>
        <end position="68"/>
    </location>
</feature>
<gene>
    <name evidence="3" type="ORF">GGQ68_002408</name>
</gene>
<organism evidence="3 4">
    <name type="scientific">Sagittula marina</name>
    <dbReference type="NCBI Taxonomy" id="943940"/>
    <lineage>
        <taxon>Bacteria</taxon>
        <taxon>Pseudomonadati</taxon>
        <taxon>Pseudomonadota</taxon>
        <taxon>Alphaproteobacteria</taxon>
        <taxon>Rhodobacterales</taxon>
        <taxon>Roseobacteraceae</taxon>
        <taxon>Sagittula</taxon>
    </lineage>
</organism>
<keyword evidence="1" id="KW-0812">Transmembrane</keyword>
<accession>A0A7W6DST7</accession>
<sequence>MRQTGTRSPLSRTVARFVHEEDGNLTVFSIFILMCVMLMCGAAVDLAQQESERVRLQTTLDRAVIAAADLDQRQQPVDVVADYVAKAGLGNYLTSVTSTPFFNERTVGADAGMTMDTLFLRLAGIDTLDVRAVSMAEERIANVEISLVLDISGSMRWNNRIENTREGAANFIRKVLTEESEGITTLNVVPFAGHVNPGTDIFAYLRGERPKLKGNNGWGNGDQDAPGGSLCNNNAENAEEGAEADECSDGTATAQTGHFAEWTQAISNVVLYFDTDGDQVFDRAHKIEGFPENAPRDMDDLYKGAVAWVAARDNRIDAWDFLGVSIKGGREKTRYFQVKGNLNGPGSDLGPTKNNGKLPGRTYRYSDIDFAGWESLYPDALEAADDVNVNMPGSCVEIYDSEFSNSALPTSSDYVPHFQFWPREAETMDWGWCPGEDTAIQYYSSNATQLVDFINNMRLHDGTGLQYGLKYALALLDPATRAAVSYLIDEGMVDSQYIGRPIAWGDQETEKFIVVMTDGIVTEQFRPADPDSPLNGELELQSQGRHSYVEASSQGNNLDNMHTQCALAKSQGVTVFMVAYETTDAAAAELSHCASSDSHFFHVQGSDVIETFDIIARQINNLRLIQ</sequence>
<evidence type="ECO:0000313" key="3">
    <source>
        <dbReference type="EMBL" id="MBB3986070.1"/>
    </source>
</evidence>
<evidence type="ECO:0000313" key="4">
    <source>
        <dbReference type="Proteomes" id="UP000541426"/>
    </source>
</evidence>
<name>A0A7W6DST7_9RHOB</name>
<comment type="caution">
    <text evidence="3">The sequence shown here is derived from an EMBL/GenBank/DDBJ whole genome shotgun (WGS) entry which is preliminary data.</text>
</comment>
<reference evidence="3 4" key="1">
    <citation type="submission" date="2020-08" db="EMBL/GenBank/DDBJ databases">
        <title>Genomic Encyclopedia of Type Strains, Phase IV (KMG-IV): sequencing the most valuable type-strain genomes for metagenomic binning, comparative biology and taxonomic classification.</title>
        <authorList>
            <person name="Goeker M."/>
        </authorList>
    </citation>
    <scope>NUCLEOTIDE SEQUENCE [LARGE SCALE GENOMIC DNA]</scope>
    <source>
        <strain evidence="3 4">DSM 102235</strain>
    </source>
</reference>
<evidence type="ECO:0000256" key="1">
    <source>
        <dbReference type="SAM" id="Phobius"/>
    </source>
</evidence>
<evidence type="ECO:0000259" key="2">
    <source>
        <dbReference type="Pfam" id="PF13400"/>
    </source>
</evidence>
<keyword evidence="1" id="KW-0472">Membrane</keyword>
<dbReference type="AlphaFoldDB" id="A0A7W6DST7"/>
<dbReference type="Pfam" id="PF13400">
    <property type="entry name" value="Tad"/>
    <property type="match status" value="1"/>
</dbReference>
<protein>
    <submittedName>
        <fullName evidence="3">Flp pilus assembly protein TadG</fullName>
    </submittedName>
</protein>
<dbReference type="Gene3D" id="3.40.50.410">
    <property type="entry name" value="von Willebrand factor, type A domain"/>
    <property type="match status" value="2"/>
</dbReference>
<dbReference type="InterPro" id="IPR028087">
    <property type="entry name" value="Tad_N"/>
</dbReference>
<keyword evidence="1" id="KW-1133">Transmembrane helix</keyword>